<dbReference type="OrthoDB" id="7301318at2"/>
<evidence type="ECO:0000259" key="1">
    <source>
        <dbReference type="PROSITE" id="PS51186"/>
    </source>
</evidence>
<dbReference type="RefSeq" id="WP_106160592.1">
    <property type="nucleotide sequence ID" value="NZ_PVTT01000002.1"/>
</dbReference>
<proteinExistence type="predicted"/>
<dbReference type="Gene3D" id="3.40.630.30">
    <property type="match status" value="1"/>
</dbReference>
<protein>
    <submittedName>
        <fullName evidence="2">Acetyltransferase (GNAT) family protein</fullName>
    </submittedName>
</protein>
<dbReference type="Proteomes" id="UP000238801">
    <property type="component" value="Unassembled WGS sequence"/>
</dbReference>
<evidence type="ECO:0000313" key="2">
    <source>
        <dbReference type="EMBL" id="PRY92942.1"/>
    </source>
</evidence>
<dbReference type="PROSITE" id="PS51186">
    <property type="entry name" value="GNAT"/>
    <property type="match status" value="1"/>
</dbReference>
<organism evidence="2 3">
    <name type="scientific">Hasllibacter halocynthiae</name>
    <dbReference type="NCBI Taxonomy" id="595589"/>
    <lineage>
        <taxon>Bacteria</taxon>
        <taxon>Pseudomonadati</taxon>
        <taxon>Pseudomonadota</taxon>
        <taxon>Alphaproteobacteria</taxon>
        <taxon>Rhodobacterales</taxon>
        <taxon>Roseobacteraceae</taxon>
        <taxon>Hasllibacter</taxon>
    </lineage>
</organism>
<dbReference type="InterPro" id="IPR000182">
    <property type="entry name" value="GNAT_dom"/>
</dbReference>
<keyword evidence="3" id="KW-1185">Reference proteome</keyword>
<name>A0A2T0X1W9_9RHOB</name>
<dbReference type="AlphaFoldDB" id="A0A2T0X1W9"/>
<dbReference type="InterPro" id="IPR016181">
    <property type="entry name" value="Acyl_CoA_acyltransferase"/>
</dbReference>
<dbReference type="GO" id="GO:0016747">
    <property type="term" value="F:acyltransferase activity, transferring groups other than amino-acyl groups"/>
    <property type="evidence" value="ECO:0007669"/>
    <property type="project" value="InterPro"/>
</dbReference>
<comment type="caution">
    <text evidence="2">The sequence shown here is derived from an EMBL/GenBank/DDBJ whole genome shotgun (WGS) entry which is preliminary data.</text>
</comment>
<gene>
    <name evidence="2" type="ORF">BCF33_1805</name>
</gene>
<evidence type="ECO:0000313" key="3">
    <source>
        <dbReference type="Proteomes" id="UP000238801"/>
    </source>
</evidence>
<dbReference type="SUPFAM" id="SSF55729">
    <property type="entry name" value="Acyl-CoA N-acyltransferases (Nat)"/>
    <property type="match status" value="1"/>
</dbReference>
<reference evidence="2 3" key="1">
    <citation type="submission" date="2018-03" db="EMBL/GenBank/DDBJ databases">
        <title>Genomic Encyclopedia of Archaeal and Bacterial Type Strains, Phase II (KMG-II): from individual species to whole genera.</title>
        <authorList>
            <person name="Goeker M."/>
        </authorList>
    </citation>
    <scope>NUCLEOTIDE SEQUENCE [LARGE SCALE GENOMIC DNA]</scope>
    <source>
        <strain evidence="2 3">DSM 29318</strain>
    </source>
</reference>
<keyword evidence="2" id="KW-0808">Transferase</keyword>
<feature type="domain" description="N-acetyltransferase" evidence="1">
    <location>
        <begin position="100"/>
        <end position="236"/>
    </location>
</feature>
<sequence>MTAPDAARVMAAVRATWPPAGLDRIGAFDLPRDREGSGRATSARVLSPPAPADVDALLAARPGVAVCVVEGVDHPGALGARGFAPGPATLLMAGPAAPLAEGEAPPPGSGRAHWPPLAALGALWDATGNPAIRRAPAHRAPGPKAAILLRVGDRVAGGLFAGVDGGCAALHMVVTRPGMRRRGVGMLGMRHAADFARGHGAEWLVLPVDAANAPALALYRGAGLREVGRYRYWGRA</sequence>
<dbReference type="Pfam" id="PF00583">
    <property type="entry name" value="Acetyltransf_1"/>
    <property type="match status" value="1"/>
</dbReference>
<accession>A0A2T0X1W9</accession>
<dbReference type="EMBL" id="PVTT01000002">
    <property type="protein sequence ID" value="PRY92942.1"/>
    <property type="molecule type" value="Genomic_DNA"/>
</dbReference>
<dbReference type="CDD" id="cd04301">
    <property type="entry name" value="NAT_SF"/>
    <property type="match status" value="1"/>
</dbReference>